<feature type="compositionally biased region" description="Polar residues" evidence="11">
    <location>
        <begin position="884"/>
        <end position="895"/>
    </location>
</feature>
<dbReference type="InterPro" id="IPR013928">
    <property type="entry name" value="Cation/H_antiporter_C"/>
</dbReference>
<dbReference type="FunFam" id="1.20.1530.20:FF:000015">
    <property type="entry name" value="Na(+)/H(+) antiporter 2"/>
    <property type="match status" value="1"/>
</dbReference>
<dbReference type="InterPro" id="IPR004712">
    <property type="entry name" value="Na+/H+_antiporter_fungi"/>
</dbReference>
<keyword evidence="3" id="KW-0813">Transport</keyword>
<feature type="compositionally biased region" description="Low complexity" evidence="11">
    <location>
        <begin position="512"/>
        <end position="521"/>
    </location>
</feature>
<dbReference type="GO" id="GO:0120029">
    <property type="term" value="P:proton export across plasma membrane"/>
    <property type="evidence" value="ECO:0007669"/>
    <property type="project" value="InterPro"/>
</dbReference>
<comment type="caution">
    <text evidence="15">The sequence shown here is derived from an EMBL/GenBank/DDBJ whole genome shotgun (WGS) entry which is preliminary data.</text>
</comment>
<evidence type="ECO:0000313" key="16">
    <source>
        <dbReference type="Proteomes" id="UP000764110"/>
    </source>
</evidence>
<evidence type="ECO:0000256" key="10">
    <source>
        <dbReference type="ARBA" id="ARBA00023201"/>
    </source>
</evidence>
<dbReference type="InterPro" id="IPR038770">
    <property type="entry name" value="Na+/solute_symporter_sf"/>
</dbReference>
<feature type="region of interest" description="Disordered" evidence="11">
    <location>
        <begin position="736"/>
        <end position="802"/>
    </location>
</feature>
<feature type="compositionally biased region" description="Polar residues" evidence="11">
    <location>
        <begin position="826"/>
        <end position="835"/>
    </location>
</feature>
<feature type="compositionally biased region" description="Low complexity" evidence="11">
    <location>
        <begin position="744"/>
        <end position="753"/>
    </location>
</feature>
<feature type="compositionally biased region" description="Polar residues" evidence="11">
    <location>
        <begin position="561"/>
        <end position="574"/>
    </location>
</feature>
<feature type="transmembrane region" description="Helical" evidence="12">
    <location>
        <begin position="245"/>
        <end position="262"/>
    </location>
</feature>
<keyword evidence="10" id="KW-0739">Sodium transport</keyword>
<feature type="transmembrane region" description="Helical" evidence="12">
    <location>
        <begin position="296"/>
        <end position="315"/>
    </location>
</feature>
<accession>A0A9P8MIY6</accession>
<evidence type="ECO:0000259" key="13">
    <source>
        <dbReference type="Pfam" id="PF00999"/>
    </source>
</evidence>
<dbReference type="EMBL" id="JACEFI010000001">
    <property type="protein sequence ID" value="KAH0601313.1"/>
    <property type="molecule type" value="Genomic_DNA"/>
</dbReference>
<feature type="region of interest" description="Disordered" evidence="11">
    <location>
        <begin position="457"/>
        <end position="695"/>
    </location>
</feature>
<evidence type="ECO:0000256" key="5">
    <source>
        <dbReference type="ARBA" id="ARBA00022692"/>
    </source>
</evidence>
<dbReference type="PANTHER" id="PTHR31382:SF4">
    <property type="entry name" value="NA(+)_H(+) ANTIPORTER"/>
    <property type="match status" value="1"/>
</dbReference>
<dbReference type="GO" id="GO:0005886">
    <property type="term" value="C:plasma membrane"/>
    <property type="evidence" value="ECO:0007669"/>
    <property type="project" value="InterPro"/>
</dbReference>
<feature type="transmembrane region" description="Helical" evidence="12">
    <location>
        <begin position="130"/>
        <end position="153"/>
    </location>
</feature>
<keyword evidence="5 12" id="KW-0812">Transmembrane</keyword>
<evidence type="ECO:0000256" key="9">
    <source>
        <dbReference type="ARBA" id="ARBA00023136"/>
    </source>
</evidence>
<feature type="compositionally biased region" description="Low complexity" evidence="11">
    <location>
        <begin position="866"/>
        <end position="876"/>
    </location>
</feature>
<proteinExistence type="inferred from homology"/>
<dbReference type="PANTHER" id="PTHR31382">
    <property type="entry name" value="NA(+)/H(+) ANTIPORTER"/>
    <property type="match status" value="1"/>
</dbReference>
<dbReference type="CDD" id="cd06174">
    <property type="entry name" value="MFS"/>
    <property type="match status" value="1"/>
</dbReference>
<comment type="similarity">
    <text evidence="2">Belongs to the fungal Na(+)/H(+) exchanger family.</text>
</comment>
<evidence type="ECO:0000256" key="3">
    <source>
        <dbReference type="ARBA" id="ARBA00022448"/>
    </source>
</evidence>
<dbReference type="Pfam" id="PF00999">
    <property type="entry name" value="Na_H_Exchanger"/>
    <property type="match status" value="1"/>
</dbReference>
<reference evidence="15 16" key="1">
    <citation type="submission" date="2020-07" db="EMBL/GenBank/DDBJ databases">
        <title>Metarhizium humberi genome.</title>
        <authorList>
            <person name="Lysoe E."/>
        </authorList>
    </citation>
    <scope>NUCLEOTIDE SEQUENCE [LARGE SCALE GENOMIC DNA]</scope>
    <source>
        <strain evidence="15 16">ESALQ1638</strain>
    </source>
</reference>
<sequence>MAWEQLDITKPHLVYIILGGFTSLFMLCSSFIKERMYIGEATVATLCGVIFGPHVANLIDPNSWGNTDIVTVEFSRIVLVVQCFAVGVELPKFYMEKHWKSVIFLLVPVMTVGWLLTSLFVWWMMPGLNWLDSLVVAACVTATDPVLASSVVGKGKFAKRVPKHLRDLLSAESGCNDGMAFPFIYLSLFLIQYNRNAGDVSFHFVVYVVLYECIFGAVYGFLIGYIARHGIKYAESHDLIDRESFLVFYFVVALFCAGSGSILGVDDLLVGFAAGVGFSNDGWFGEKTEESHVSNVIDLLLNLTYFVYFGTIIPWEQYNDGAFGMAAWRLVVIAIFVLLFRRIPIMMALKPFIPDVKNWREALFAGHFGPIGVGAIFVAILARAELEHDEPVPLGELPPPSAPHFALIYLVWPIVTFLVISSILIHGSSIAVFTLGKRINTLTLTMSYTAAPEDGPSWMNRLPRISSQSRSMAKTMSETSLDDLKDPEFPPGTLAPPTGFLRRQRDEEGHSRSGSRASSLVSRKRKHKKWDDGIGPGGPISQSAIFPNRPSQTEASEKEPSSPTRETTDSTMFSDEQRTEKQGETDEHGEPPRDHSPQINVYDEGSHLVFENEDGDVIDMQPTPQGEQERNSKTKKEDQPASSKPEGEASSGWRHGGWRRKMSEYYTSELEKRKDKGKSDRRHEPARAYQFGNTIIVEDEDGEVVKTYELPSSKPDGQESDLIGASLKYLGLGARARPSEKNTAAAAEEGQAGVESSNKPQFKPGWAGFGQRGDGVRRKSVAQQQQDDDDDKKIRFTIGGVGRRMTKEDFIREVQKLDAGTRNEVIDQSTASNALKSIARQDAPVKPKIAQSQRPVPVIREHDSESGSGSSNGESSRAAEKRSVSMSPTRKQPQVTEPPRGRRDHPSEEQGETSVERRRRLAVLTRQAEDDDKGNDDTGETPAERRRRQAALGMGGPAAEEDSDSEDEGTERVPPARKGIRFAEPQRKATGITAGSYIPCIQCWQRVQAVANVPPPLEFNKTILKKFRNLAKSSHQIIEHNNTRRPLPSFTWAAFLNISVNGSSCFVALAQLCAHVPHVSRNMPNTPAGQAQPMSSTISYIHDTTQNASMLYQPGAEMLRFVLAIIIAHGKSFWSRLVSAGMDSNAQQDSPLSTTSNIVGILTFVVAIAAAIYARLNYLRNSDEEYFRVKTSLSWYKTESTWLSDLLRTLGVQYAHDGGAHSRQREYQMYTFVMEDLINLEQRLLDLVTEVESKASTPRGPGNRDDRWTLVPSWQRSTPYVGMAWMSVRTKALELVRQREALTARVQFLQMSMISSRLSDLEARTKWGEFKADENSRKMDGVVESRKGEYNRLETLVQQLLVYGRDAVRLDSPESDHESVRRKPPCICSSTR</sequence>
<feature type="transmembrane region" description="Helical" evidence="12">
    <location>
        <begin position="402"/>
        <end position="425"/>
    </location>
</feature>
<name>A0A9P8MIY6_9HYPO</name>
<feature type="compositionally biased region" description="Basic and acidic residues" evidence="11">
    <location>
        <begin position="899"/>
        <end position="908"/>
    </location>
</feature>
<feature type="transmembrane region" description="Helical" evidence="12">
    <location>
        <begin position="321"/>
        <end position="341"/>
    </location>
</feature>
<feature type="compositionally biased region" description="Polar residues" evidence="11">
    <location>
        <begin position="540"/>
        <end position="554"/>
    </location>
</feature>
<dbReference type="Gene3D" id="1.20.1530.20">
    <property type="match status" value="1"/>
</dbReference>
<feature type="domain" description="Cation/H+ exchanger transmembrane" evidence="13">
    <location>
        <begin position="25"/>
        <end position="433"/>
    </location>
</feature>
<evidence type="ECO:0000256" key="2">
    <source>
        <dbReference type="ARBA" id="ARBA00005248"/>
    </source>
</evidence>
<feature type="compositionally biased region" description="Acidic residues" evidence="11">
    <location>
        <begin position="959"/>
        <end position="969"/>
    </location>
</feature>
<evidence type="ECO:0000256" key="11">
    <source>
        <dbReference type="SAM" id="MobiDB-lite"/>
    </source>
</evidence>
<feature type="transmembrane region" description="Helical" evidence="12">
    <location>
        <begin position="204"/>
        <end position="225"/>
    </location>
</feature>
<comment type="subcellular location">
    <subcellularLocation>
        <location evidence="1">Membrane</location>
        <topology evidence="1">Multi-pass membrane protein</topology>
    </subcellularLocation>
</comment>
<evidence type="ECO:0000256" key="6">
    <source>
        <dbReference type="ARBA" id="ARBA00022989"/>
    </source>
</evidence>
<feature type="domain" description="Alkali metal cation/H+ antiporter Nha1 C-terminal" evidence="14">
    <location>
        <begin position="458"/>
        <end position="964"/>
    </location>
</feature>
<keyword evidence="8" id="KW-0406">Ion transport</keyword>
<feature type="compositionally biased region" description="Basic and acidic residues" evidence="11">
    <location>
        <begin position="575"/>
        <end position="596"/>
    </location>
</feature>
<feature type="transmembrane region" description="Helical" evidence="12">
    <location>
        <begin position="12"/>
        <end position="32"/>
    </location>
</feature>
<feature type="compositionally biased region" description="Basic and acidic residues" evidence="11">
    <location>
        <begin position="816"/>
        <end position="825"/>
    </location>
</feature>
<feature type="region of interest" description="Disordered" evidence="11">
    <location>
        <begin position="1372"/>
        <end position="1392"/>
    </location>
</feature>
<evidence type="ECO:0000256" key="8">
    <source>
        <dbReference type="ARBA" id="ARBA00023065"/>
    </source>
</evidence>
<evidence type="ECO:0000256" key="1">
    <source>
        <dbReference type="ARBA" id="ARBA00004141"/>
    </source>
</evidence>
<keyword evidence="9 12" id="KW-0472">Membrane</keyword>
<dbReference type="GO" id="GO:0042391">
    <property type="term" value="P:regulation of membrane potential"/>
    <property type="evidence" value="ECO:0007669"/>
    <property type="project" value="InterPro"/>
</dbReference>
<dbReference type="GO" id="GO:0015385">
    <property type="term" value="F:sodium:proton antiporter activity"/>
    <property type="evidence" value="ECO:0007669"/>
    <property type="project" value="InterPro"/>
</dbReference>
<dbReference type="GO" id="GO:0036376">
    <property type="term" value="P:sodium ion export across plasma membrane"/>
    <property type="evidence" value="ECO:0007669"/>
    <property type="project" value="InterPro"/>
</dbReference>
<feature type="compositionally biased region" description="Basic and acidic residues" evidence="11">
    <location>
        <begin position="627"/>
        <end position="639"/>
    </location>
</feature>
<evidence type="ECO:0000313" key="15">
    <source>
        <dbReference type="EMBL" id="KAH0601313.1"/>
    </source>
</evidence>
<dbReference type="GO" id="GO:0030007">
    <property type="term" value="P:intracellular potassium ion homeostasis"/>
    <property type="evidence" value="ECO:0007669"/>
    <property type="project" value="TreeGrafter"/>
</dbReference>
<feature type="transmembrane region" description="Helical" evidence="12">
    <location>
        <begin position="174"/>
        <end position="192"/>
    </location>
</feature>
<organism evidence="15 16">
    <name type="scientific">Metarhizium humberi</name>
    <dbReference type="NCBI Taxonomy" id="2596975"/>
    <lineage>
        <taxon>Eukaryota</taxon>
        <taxon>Fungi</taxon>
        <taxon>Dikarya</taxon>
        <taxon>Ascomycota</taxon>
        <taxon>Pezizomycotina</taxon>
        <taxon>Sordariomycetes</taxon>
        <taxon>Hypocreomycetidae</taxon>
        <taxon>Hypocreales</taxon>
        <taxon>Clavicipitaceae</taxon>
        <taxon>Metarhizium</taxon>
    </lineage>
</organism>
<dbReference type="Pfam" id="PF08619">
    <property type="entry name" value="Nha1_C"/>
    <property type="match status" value="1"/>
</dbReference>
<evidence type="ECO:0000256" key="12">
    <source>
        <dbReference type="SAM" id="Phobius"/>
    </source>
</evidence>
<protein>
    <recommendedName>
        <fullName evidence="17">Alkali metal cation/H+ antiporter Nha1</fullName>
    </recommendedName>
</protein>
<feature type="compositionally biased region" description="Basic and acidic residues" evidence="11">
    <location>
        <begin position="669"/>
        <end position="686"/>
    </location>
</feature>
<feature type="compositionally biased region" description="Basic and acidic residues" evidence="11">
    <location>
        <begin position="1372"/>
        <end position="1381"/>
    </location>
</feature>
<keyword evidence="6 12" id="KW-1133">Transmembrane helix</keyword>
<feature type="compositionally biased region" description="Acidic residues" evidence="11">
    <location>
        <begin position="929"/>
        <end position="939"/>
    </location>
</feature>
<dbReference type="InterPro" id="IPR006153">
    <property type="entry name" value="Cation/H_exchanger_TM"/>
</dbReference>
<keyword evidence="7" id="KW-0915">Sodium</keyword>
<evidence type="ECO:0000256" key="7">
    <source>
        <dbReference type="ARBA" id="ARBA00023053"/>
    </source>
</evidence>
<evidence type="ECO:0000256" key="4">
    <source>
        <dbReference type="ARBA" id="ARBA00022449"/>
    </source>
</evidence>
<feature type="region of interest" description="Disordered" evidence="11">
    <location>
        <begin position="816"/>
        <end position="981"/>
    </location>
</feature>
<keyword evidence="4" id="KW-0050">Antiport</keyword>
<keyword evidence="16" id="KW-1185">Reference proteome</keyword>
<evidence type="ECO:0000259" key="14">
    <source>
        <dbReference type="Pfam" id="PF08619"/>
    </source>
</evidence>
<dbReference type="Proteomes" id="UP000764110">
    <property type="component" value="Unassembled WGS sequence"/>
</dbReference>
<feature type="transmembrane region" description="Helical" evidence="12">
    <location>
        <begin position="102"/>
        <end position="124"/>
    </location>
</feature>
<feature type="compositionally biased region" description="Polar residues" evidence="11">
    <location>
        <begin position="465"/>
        <end position="479"/>
    </location>
</feature>
<gene>
    <name evidence="15" type="ORF">MHUMG1_00187</name>
</gene>
<evidence type="ECO:0008006" key="17">
    <source>
        <dbReference type="Google" id="ProtNLM"/>
    </source>
</evidence>
<feature type="transmembrane region" description="Helical" evidence="12">
    <location>
        <begin position="362"/>
        <end position="382"/>
    </location>
</feature>